<comment type="similarity">
    <text evidence="1">Belongs to the glycosyl hydrolase 29 family.</text>
</comment>
<evidence type="ECO:0000256" key="1">
    <source>
        <dbReference type="ARBA" id="ARBA00007951"/>
    </source>
</evidence>
<keyword evidence="3" id="KW-0732">Signal</keyword>
<dbReference type="Pfam" id="PF01120">
    <property type="entry name" value="Alpha_L_fucos"/>
    <property type="match status" value="1"/>
</dbReference>
<dbReference type="Proteomes" id="UP000663920">
    <property type="component" value="Chromosome"/>
</dbReference>
<accession>A0A975CSA9</accession>
<dbReference type="Gene3D" id="3.20.20.80">
    <property type="entry name" value="Glycosidases"/>
    <property type="match status" value="1"/>
</dbReference>
<dbReference type="InterPro" id="IPR017853">
    <property type="entry name" value="GH"/>
</dbReference>
<dbReference type="SUPFAM" id="SSF49785">
    <property type="entry name" value="Galactose-binding domain-like"/>
    <property type="match status" value="1"/>
</dbReference>
<dbReference type="KEGG" id="pcea:J3359_07180"/>
<evidence type="ECO:0000256" key="2">
    <source>
        <dbReference type="ARBA" id="ARBA00012662"/>
    </source>
</evidence>
<dbReference type="GO" id="GO:0016139">
    <property type="term" value="P:glycoside catabolic process"/>
    <property type="evidence" value="ECO:0007669"/>
    <property type="project" value="TreeGrafter"/>
</dbReference>
<dbReference type="InterPro" id="IPR057739">
    <property type="entry name" value="Glyco_hydro_29_N"/>
</dbReference>
<keyword evidence="4" id="KW-0378">Hydrolase</keyword>
<dbReference type="GO" id="GO:0004560">
    <property type="term" value="F:alpha-L-fucosidase activity"/>
    <property type="evidence" value="ECO:0007669"/>
    <property type="project" value="InterPro"/>
</dbReference>
<dbReference type="SMART" id="SM00812">
    <property type="entry name" value="Alpha_L_fucos"/>
    <property type="match status" value="1"/>
</dbReference>
<dbReference type="PANTHER" id="PTHR10030">
    <property type="entry name" value="ALPHA-L-FUCOSIDASE"/>
    <property type="match status" value="1"/>
</dbReference>
<dbReference type="GO" id="GO:0006004">
    <property type="term" value="P:fucose metabolic process"/>
    <property type="evidence" value="ECO:0007669"/>
    <property type="project" value="TreeGrafter"/>
</dbReference>
<dbReference type="InterPro" id="IPR000933">
    <property type="entry name" value="Glyco_hydro_29"/>
</dbReference>
<dbReference type="PANTHER" id="PTHR10030:SF37">
    <property type="entry name" value="ALPHA-L-FUCOSIDASE-RELATED"/>
    <property type="match status" value="1"/>
</dbReference>
<dbReference type="AlphaFoldDB" id="A0A975CSA9"/>
<organism evidence="7 8">
    <name type="scientific">Polaribacter cellanae</name>
    <dbReference type="NCBI Taxonomy" id="2818493"/>
    <lineage>
        <taxon>Bacteria</taxon>
        <taxon>Pseudomonadati</taxon>
        <taxon>Bacteroidota</taxon>
        <taxon>Flavobacteriia</taxon>
        <taxon>Flavobacteriales</taxon>
        <taxon>Flavobacteriaceae</taxon>
    </lineage>
</organism>
<gene>
    <name evidence="7" type="ORF">J3359_07180</name>
</gene>
<evidence type="ECO:0000256" key="3">
    <source>
        <dbReference type="ARBA" id="ARBA00022729"/>
    </source>
</evidence>
<keyword evidence="8" id="KW-1185">Reference proteome</keyword>
<proteinExistence type="inferred from homology"/>
<evidence type="ECO:0000256" key="5">
    <source>
        <dbReference type="ARBA" id="ARBA00023295"/>
    </source>
</evidence>
<dbReference type="EC" id="3.2.1.51" evidence="2"/>
<dbReference type="SUPFAM" id="SSF51445">
    <property type="entry name" value="(Trans)glycosidases"/>
    <property type="match status" value="1"/>
</dbReference>
<evidence type="ECO:0000313" key="7">
    <source>
        <dbReference type="EMBL" id="QTE24460.1"/>
    </source>
</evidence>
<evidence type="ECO:0000313" key="8">
    <source>
        <dbReference type="Proteomes" id="UP000663920"/>
    </source>
</evidence>
<dbReference type="GO" id="GO:0005764">
    <property type="term" value="C:lysosome"/>
    <property type="evidence" value="ECO:0007669"/>
    <property type="project" value="TreeGrafter"/>
</dbReference>
<dbReference type="Gene3D" id="2.60.120.260">
    <property type="entry name" value="Galactose-binding domain-like"/>
    <property type="match status" value="1"/>
</dbReference>
<protein>
    <recommendedName>
        <fullName evidence="2">alpha-L-fucosidase</fullName>
        <ecNumber evidence="2">3.2.1.51</ecNumber>
    </recommendedName>
</protein>
<reference evidence="7 8" key="1">
    <citation type="submission" date="2021-03" db="EMBL/GenBank/DDBJ databases">
        <title>Complete genome of Polaribacter_sp.SM13.</title>
        <authorList>
            <person name="Jeong S.W."/>
            <person name="Bae J.W."/>
        </authorList>
    </citation>
    <scope>NUCLEOTIDE SEQUENCE [LARGE SCALE GENOMIC DNA]</scope>
    <source>
        <strain evidence="7 8">SM13</strain>
    </source>
</reference>
<sequence>MADGSQLIPDKLERPFIYHENGKPKVLSLTVKKDNESYSIFIPIKENKYPVPNKRQLAWQEAELGVVFHYDLHVFDGVKYKQGGNRIDPIPDYQIFNPKELDTDQWVKSAKDAGAKFAILTATHETGFALYQSDVNPYSLKALKWKEGKGDIVADFVASCKKYGIKPGIYLGIRWNSFMGVHDFKVNGEGVFRENRQKWYNKMVEGMVKEICTKYGDLFEIWFDGGADHPDNGAPDVLPIVRKYQPNCLFYHNRQLAEARWGGSESGTIGYPNWSTFPYISIGAGKSAQKDIYKNDYKLLKEGDKNGKFWVPAMADAPLRGFNGRHEWFWEPGDEAHIFPVENLMEMYYKSVGRNSTLIMGLTPNPDGLMPVPDVKRLKEWGDEIKRRFQNPIASTSAKGKKITLKLNKKTLINHIIIQEDITKGERVRTYIVEGLVNGKWKTLTKGESIGHKRIAQFKTVEVSKIKLKILKADREPQIKNLSVYNVITPKK</sequence>
<feature type="domain" description="Glycoside hydrolase family 29 N-terminal" evidence="6">
    <location>
        <begin position="94"/>
        <end position="383"/>
    </location>
</feature>
<name>A0A975CSA9_9FLAO</name>
<keyword evidence="5" id="KW-0326">Glycosidase</keyword>
<evidence type="ECO:0000259" key="6">
    <source>
        <dbReference type="Pfam" id="PF01120"/>
    </source>
</evidence>
<dbReference type="EMBL" id="CP071869">
    <property type="protein sequence ID" value="QTE24460.1"/>
    <property type="molecule type" value="Genomic_DNA"/>
</dbReference>
<dbReference type="InterPro" id="IPR008979">
    <property type="entry name" value="Galactose-bd-like_sf"/>
</dbReference>
<evidence type="ECO:0000256" key="4">
    <source>
        <dbReference type="ARBA" id="ARBA00022801"/>
    </source>
</evidence>